<dbReference type="AlphaFoldDB" id="A0A2T3LED0"/>
<proteinExistence type="predicted"/>
<organism evidence="1 2">
    <name type="scientific">Photobacterium indicum</name>
    <dbReference type="NCBI Taxonomy" id="81447"/>
    <lineage>
        <taxon>Bacteria</taxon>
        <taxon>Pseudomonadati</taxon>
        <taxon>Pseudomonadota</taxon>
        <taxon>Gammaproteobacteria</taxon>
        <taxon>Vibrionales</taxon>
        <taxon>Vibrionaceae</taxon>
        <taxon>Photobacterium</taxon>
    </lineage>
</organism>
<keyword evidence="2" id="KW-1185">Reference proteome</keyword>
<dbReference type="Proteomes" id="UP000241803">
    <property type="component" value="Unassembled WGS sequence"/>
</dbReference>
<name>A0A2T3LED0_9GAMM</name>
<dbReference type="RefSeq" id="WP_107252354.1">
    <property type="nucleotide sequence ID" value="NZ_PYOC01000001.1"/>
</dbReference>
<dbReference type="EMBL" id="PYOC01000001">
    <property type="protein sequence ID" value="PSV49737.1"/>
    <property type="molecule type" value="Genomic_DNA"/>
</dbReference>
<sequence>MNIFIGGNPLTKKEDDTVIYTQPKFMPPLSQLKSFPKLKKSEVPSFVENIYFLTMERNGFSYFYPNTETGVNLCRFEWHHEYQENPYELRIGLSFKVFKGSLQDVGFYIVPHAHYENLEERVSYEIDSEEYSRIIESIDDIVLEALSRSKSQETTTFNVLYYVELSSIFTEVIKLNNNISVLPSRLVEGKIVSAIVIEENGHSYLSAKRFSDEKVNFLCAIMSLALHKAKITHIERFPSHITPVDKPFSLSVDNIEKFYPETSSSVSGTSNKITSEEVEFISSVLLSVNSLSCAKSNRKLKNILFSFYSAKETEGVNQTVGLVSYVACLDAIAKEISSTTRDEHGSRKALVQTIVQLLTKSHEECNVDKWSKRIYNDHRSSYVHGANIKFEAFSQNMDGKNFAGLPNALPTESKPVSKQYEYNADYIILKRATLAVLIKYIETVTDSSFPDVFSIDEIAFKIESTPEAHVSTPNNGWVRLT</sequence>
<evidence type="ECO:0000313" key="1">
    <source>
        <dbReference type="EMBL" id="PSV49737.1"/>
    </source>
</evidence>
<protein>
    <submittedName>
        <fullName evidence="1">Uncharacterized protein</fullName>
    </submittedName>
</protein>
<evidence type="ECO:0000313" key="2">
    <source>
        <dbReference type="Proteomes" id="UP000241803"/>
    </source>
</evidence>
<comment type="caution">
    <text evidence="1">The sequence shown here is derived from an EMBL/GenBank/DDBJ whole genome shotgun (WGS) entry which is preliminary data.</text>
</comment>
<reference evidence="1 2" key="1">
    <citation type="submission" date="2018-03" db="EMBL/GenBank/DDBJ databases">
        <title>Whole genome sequencing of Histamine producing bacteria.</title>
        <authorList>
            <person name="Butler K."/>
        </authorList>
    </citation>
    <scope>NUCLEOTIDE SEQUENCE [LARGE SCALE GENOMIC DNA]</scope>
    <source>
        <strain evidence="1 2">ATCC 19614</strain>
    </source>
</reference>
<accession>A0A2T3LED0</accession>
<gene>
    <name evidence="1" type="ORF">C9J47_04015</name>
</gene>